<evidence type="ECO:0000256" key="1">
    <source>
        <dbReference type="SAM" id="MobiDB-lite"/>
    </source>
</evidence>
<dbReference type="RefSeq" id="WP_381255842.1">
    <property type="nucleotide sequence ID" value="NZ_JBHTBI010000014.1"/>
</dbReference>
<name>A0ABW2VUM0_9ACTN</name>
<proteinExistence type="predicted"/>
<sequence>MRSRQREPMTPTPGDRYRGSVRNIARQEATRTERGITVSSHDWSIDTIVHALPSPTMRQQCLREVHLAPLDDLESVVDRWRDVATQWVNTEAPRVDAARAEFEATGSLPAEYEETAESADRFDAWRQQMQGLRQQRGAA</sequence>
<reference evidence="3" key="1">
    <citation type="journal article" date="2019" name="Int. J. Syst. Evol. Microbiol.">
        <title>The Global Catalogue of Microorganisms (GCM) 10K type strain sequencing project: providing services to taxonomists for standard genome sequencing and annotation.</title>
        <authorList>
            <consortium name="The Broad Institute Genomics Platform"/>
            <consortium name="The Broad Institute Genome Sequencing Center for Infectious Disease"/>
            <person name="Wu L."/>
            <person name="Ma J."/>
        </authorList>
    </citation>
    <scope>NUCLEOTIDE SEQUENCE [LARGE SCALE GENOMIC DNA]</scope>
    <source>
        <strain evidence="3">CGMCC 4.7198</strain>
    </source>
</reference>
<accession>A0ABW2VUM0</accession>
<organism evidence="2 3">
    <name type="scientific">Streptomyces lutosisoli</name>
    <dbReference type="NCBI Taxonomy" id="2665721"/>
    <lineage>
        <taxon>Bacteria</taxon>
        <taxon>Bacillati</taxon>
        <taxon>Actinomycetota</taxon>
        <taxon>Actinomycetes</taxon>
        <taxon>Kitasatosporales</taxon>
        <taxon>Streptomycetaceae</taxon>
        <taxon>Streptomyces</taxon>
    </lineage>
</organism>
<protein>
    <submittedName>
        <fullName evidence="2">Uncharacterized protein</fullName>
    </submittedName>
</protein>
<dbReference type="EMBL" id="JBHTEC010000004">
    <property type="protein sequence ID" value="MFD0287779.1"/>
    <property type="molecule type" value="Genomic_DNA"/>
</dbReference>
<gene>
    <name evidence="2" type="ORF">ACFQZP_40370</name>
</gene>
<comment type="caution">
    <text evidence="2">The sequence shown here is derived from an EMBL/GenBank/DDBJ whole genome shotgun (WGS) entry which is preliminary data.</text>
</comment>
<keyword evidence="3" id="KW-1185">Reference proteome</keyword>
<dbReference type="Proteomes" id="UP001596957">
    <property type="component" value="Unassembled WGS sequence"/>
</dbReference>
<evidence type="ECO:0000313" key="2">
    <source>
        <dbReference type="EMBL" id="MFD0287779.1"/>
    </source>
</evidence>
<evidence type="ECO:0000313" key="3">
    <source>
        <dbReference type="Proteomes" id="UP001596957"/>
    </source>
</evidence>
<feature type="region of interest" description="Disordered" evidence="1">
    <location>
        <begin position="1"/>
        <end position="35"/>
    </location>
</feature>